<feature type="compositionally biased region" description="Acidic residues" evidence="1">
    <location>
        <begin position="10"/>
        <end position="20"/>
    </location>
</feature>
<keyword evidence="3" id="KW-1185">Reference proteome</keyword>
<feature type="compositionally biased region" description="Low complexity" evidence="1">
    <location>
        <begin position="186"/>
        <end position="198"/>
    </location>
</feature>
<sequence length="283" mass="32450">MKGGTMDGSVEYDEDVDDNDQQNKQKEETEAAENEKKKKRRIRYFECEKGEKYGILIPAENVMKKISGFEILKKMTQLYEEYKTLRLTCLRYKQQMDQIIAKEQVYKEQIQNLTQIITQWNNNNNKNNNNKNRVINMTNTNEYDNDNSSHLHSTSNGNNHNSHLNDTSHPPTGSPHSISKHKVADSNSNGNNNYNNHTIYNTLTEANSHYASRVRPPQDQRHHSSDDHLNGAHSATLGPMVEPTRPRSQTHDNFGTPKHATSADPNYHSTSAIPTDLHFSLLF</sequence>
<accession>X6NA05</accession>
<name>X6NA05_RETFI</name>
<feature type="compositionally biased region" description="Low complexity" evidence="1">
    <location>
        <begin position="148"/>
        <end position="165"/>
    </location>
</feature>
<reference evidence="2 3" key="1">
    <citation type="journal article" date="2013" name="Curr. Biol.">
        <title>The Genome of the Foraminiferan Reticulomyxa filosa.</title>
        <authorList>
            <person name="Glockner G."/>
            <person name="Hulsmann N."/>
            <person name="Schleicher M."/>
            <person name="Noegel A.A."/>
            <person name="Eichinger L."/>
            <person name="Gallinger C."/>
            <person name="Pawlowski J."/>
            <person name="Sierra R."/>
            <person name="Euteneuer U."/>
            <person name="Pillet L."/>
            <person name="Moustafa A."/>
            <person name="Platzer M."/>
            <person name="Groth M."/>
            <person name="Szafranski K."/>
            <person name="Schliwa M."/>
        </authorList>
    </citation>
    <scope>NUCLEOTIDE SEQUENCE [LARGE SCALE GENOMIC DNA]</scope>
</reference>
<feature type="compositionally biased region" description="Polar residues" evidence="1">
    <location>
        <begin position="167"/>
        <end position="177"/>
    </location>
</feature>
<evidence type="ECO:0000313" key="2">
    <source>
        <dbReference type="EMBL" id="ETO22851.1"/>
    </source>
</evidence>
<evidence type="ECO:0000313" key="3">
    <source>
        <dbReference type="Proteomes" id="UP000023152"/>
    </source>
</evidence>
<feature type="region of interest" description="Disordered" evidence="1">
    <location>
        <begin position="138"/>
        <end position="198"/>
    </location>
</feature>
<feature type="region of interest" description="Disordered" evidence="1">
    <location>
        <begin position="1"/>
        <end position="38"/>
    </location>
</feature>
<feature type="region of interest" description="Disordered" evidence="1">
    <location>
        <begin position="211"/>
        <end position="271"/>
    </location>
</feature>
<comment type="caution">
    <text evidence="2">The sequence shown here is derived from an EMBL/GenBank/DDBJ whole genome shotgun (WGS) entry which is preliminary data.</text>
</comment>
<feature type="compositionally biased region" description="Basic and acidic residues" evidence="1">
    <location>
        <begin position="216"/>
        <end position="230"/>
    </location>
</feature>
<dbReference type="AlphaFoldDB" id="X6NA05"/>
<evidence type="ECO:0000256" key="1">
    <source>
        <dbReference type="SAM" id="MobiDB-lite"/>
    </source>
</evidence>
<dbReference type="EMBL" id="ASPP01010417">
    <property type="protein sequence ID" value="ETO22851.1"/>
    <property type="molecule type" value="Genomic_DNA"/>
</dbReference>
<protein>
    <submittedName>
        <fullName evidence="2">Uncharacterized protein</fullName>
    </submittedName>
</protein>
<dbReference type="Proteomes" id="UP000023152">
    <property type="component" value="Unassembled WGS sequence"/>
</dbReference>
<proteinExistence type="predicted"/>
<organism evidence="2 3">
    <name type="scientific">Reticulomyxa filosa</name>
    <dbReference type="NCBI Taxonomy" id="46433"/>
    <lineage>
        <taxon>Eukaryota</taxon>
        <taxon>Sar</taxon>
        <taxon>Rhizaria</taxon>
        <taxon>Retaria</taxon>
        <taxon>Foraminifera</taxon>
        <taxon>Monothalamids</taxon>
        <taxon>Reticulomyxidae</taxon>
        <taxon>Reticulomyxa</taxon>
    </lineage>
</organism>
<feature type="compositionally biased region" description="Basic and acidic residues" evidence="1">
    <location>
        <begin position="21"/>
        <end position="36"/>
    </location>
</feature>
<gene>
    <name evidence="2" type="ORF">RFI_14342</name>
</gene>